<dbReference type="PANTHER" id="PTHR11735">
    <property type="entry name" value="TRNA N6-ADENOSINE THREONYLCARBAMOYLTRANSFERASE"/>
    <property type="match status" value="1"/>
</dbReference>
<evidence type="ECO:0000256" key="4">
    <source>
        <dbReference type="ARBA" id="ARBA00022490"/>
    </source>
</evidence>
<dbReference type="PANTHER" id="PTHR11735:SF11">
    <property type="entry name" value="TRNA THREONYLCARBAMOYLADENOSINE BIOSYNTHESIS PROTEIN TSAB"/>
    <property type="match status" value="1"/>
</dbReference>
<dbReference type="RefSeq" id="WP_009150867.1">
    <property type="nucleotide sequence ID" value="NZ_CP121471.1"/>
</dbReference>
<feature type="domain" description="Gcp-like" evidence="7">
    <location>
        <begin position="28"/>
        <end position="149"/>
    </location>
</feature>
<reference evidence="8 9" key="2">
    <citation type="submission" date="2011-11" db="EMBL/GenBank/DDBJ databases">
        <authorList>
            <consortium name="US DOE Joint Genome Institute"/>
            <person name="Lucas S."/>
            <person name="Han J."/>
            <person name="Lapidus A."/>
            <person name="Cheng J.-F."/>
            <person name="Goodwin L."/>
            <person name="Pitluck S."/>
            <person name="Peters L."/>
            <person name="Ovchinnikova G."/>
            <person name="Zhang X."/>
            <person name="Detter J.C."/>
            <person name="Han C."/>
            <person name="Tapia R."/>
            <person name="Land M."/>
            <person name="Hauser L."/>
            <person name="Kyrpides N."/>
            <person name="Ivanova N."/>
            <person name="Pagani I."/>
            <person name="Vogl K."/>
            <person name="Liu Z."/>
            <person name="Overmann J."/>
            <person name="Frigaard N.-U."/>
            <person name="Bryant D."/>
            <person name="Woyke T."/>
        </authorList>
    </citation>
    <scope>NUCLEOTIDE SEQUENCE [LARGE SCALE GENOMIC DNA]</scope>
    <source>
        <strain evidence="8 9">970</strain>
    </source>
</reference>
<evidence type="ECO:0000256" key="6">
    <source>
        <dbReference type="ARBA" id="ARBA00032446"/>
    </source>
</evidence>
<dbReference type="Gene3D" id="3.30.420.40">
    <property type="match status" value="2"/>
</dbReference>
<dbReference type="CDD" id="cd24032">
    <property type="entry name" value="ASKHA_NBD_TsaB"/>
    <property type="match status" value="1"/>
</dbReference>
<organism evidence="8 9">
    <name type="scientific">Thiorhodovibrio frisius</name>
    <dbReference type="NCBI Taxonomy" id="631362"/>
    <lineage>
        <taxon>Bacteria</taxon>
        <taxon>Pseudomonadati</taxon>
        <taxon>Pseudomonadota</taxon>
        <taxon>Gammaproteobacteria</taxon>
        <taxon>Chromatiales</taxon>
        <taxon>Chromatiaceae</taxon>
        <taxon>Thiorhodovibrio</taxon>
    </lineage>
</organism>
<dbReference type="GO" id="GO:0002949">
    <property type="term" value="P:tRNA threonylcarbamoyladenosine modification"/>
    <property type="evidence" value="ECO:0007669"/>
    <property type="project" value="InterPro"/>
</dbReference>
<dbReference type="FunFam" id="3.30.420.40:FF:000097">
    <property type="entry name" value="tRNA threonylcarbamoyladenosine biosynthesis protein TsaB"/>
    <property type="match status" value="1"/>
</dbReference>
<dbReference type="InterPro" id="IPR043129">
    <property type="entry name" value="ATPase_NBD"/>
</dbReference>
<evidence type="ECO:0000259" key="7">
    <source>
        <dbReference type="Pfam" id="PF00814"/>
    </source>
</evidence>
<keyword evidence="4" id="KW-0963">Cytoplasm</keyword>
<evidence type="ECO:0000313" key="8">
    <source>
        <dbReference type="EMBL" id="EIC20464.1"/>
    </source>
</evidence>
<dbReference type="EMBL" id="JH603170">
    <property type="protein sequence ID" value="EIC20464.1"/>
    <property type="molecule type" value="Genomic_DNA"/>
</dbReference>
<dbReference type="Pfam" id="PF00814">
    <property type="entry name" value="TsaD"/>
    <property type="match status" value="1"/>
</dbReference>
<evidence type="ECO:0000256" key="3">
    <source>
        <dbReference type="ARBA" id="ARBA00019012"/>
    </source>
</evidence>
<proteinExistence type="inferred from homology"/>
<dbReference type="STRING" id="631362.Thi970DRAFT_04101"/>
<protein>
    <recommendedName>
        <fullName evidence="3">tRNA threonylcarbamoyladenosine biosynthesis protein TsaB</fullName>
    </recommendedName>
    <alternativeName>
        <fullName evidence="6">t(6)A37 threonylcarbamoyladenosine biosynthesis protein TsaB</fullName>
    </alternativeName>
</protein>
<dbReference type="NCBIfam" id="TIGR03725">
    <property type="entry name" value="T6A_YeaZ"/>
    <property type="match status" value="1"/>
</dbReference>
<evidence type="ECO:0000256" key="2">
    <source>
        <dbReference type="ARBA" id="ARBA00010493"/>
    </source>
</evidence>
<dbReference type="HOGENOM" id="CLU_064886_2_0_6"/>
<sequence length="240" mass="25016">MKILALETSGVYCSVALLRDCALFSQHELAARRHGERLLPMMEAVLAQGDLSLAELDAIAFGQGPGSFTGVRIAAAVAQGVAFGAGLPVVGISTLAGLAHAGWRHHRQSRILAAVDARIGELYWGLFDVEGPGQVRPLGGESVSAPETVGTSTLVPAGEQPPAADLGVGNGWEIYPDILMARTRIDQERIDAHLVCTAADIAELAAVALANDQAVPPEQGCPVYLRDQVASKPSAAAVLR</sequence>
<dbReference type="AlphaFoldDB" id="H8Z557"/>
<dbReference type="GO" id="GO:0005829">
    <property type="term" value="C:cytosol"/>
    <property type="evidence" value="ECO:0007669"/>
    <property type="project" value="TreeGrafter"/>
</dbReference>
<evidence type="ECO:0000256" key="5">
    <source>
        <dbReference type="ARBA" id="ARBA00022694"/>
    </source>
</evidence>
<comment type="subcellular location">
    <subcellularLocation>
        <location evidence="1">Cytoplasm</location>
    </subcellularLocation>
</comment>
<keyword evidence="9" id="KW-1185">Reference proteome</keyword>
<comment type="similarity">
    <text evidence="2">Belongs to the KAE1 / TsaD family. TsaB subfamily.</text>
</comment>
<dbReference type="InterPro" id="IPR000905">
    <property type="entry name" value="Gcp-like_dom"/>
</dbReference>
<dbReference type="Proteomes" id="UP000002964">
    <property type="component" value="Unassembled WGS sequence"/>
</dbReference>
<evidence type="ECO:0000256" key="1">
    <source>
        <dbReference type="ARBA" id="ARBA00004496"/>
    </source>
</evidence>
<name>H8Z557_9GAMM</name>
<reference evidence="9" key="1">
    <citation type="submission" date="2011-06" db="EMBL/GenBank/DDBJ databases">
        <authorList>
            <consortium name="US DOE Joint Genome Institute (JGI-PGF)"/>
            <person name="Lucas S."/>
            <person name="Han J."/>
            <person name="Lapidus A."/>
            <person name="Cheng J.-F."/>
            <person name="Goodwin L."/>
            <person name="Pitluck S."/>
            <person name="Peters L."/>
            <person name="Land M.L."/>
            <person name="Hauser L."/>
            <person name="Vogl K."/>
            <person name="Liu Z."/>
            <person name="Overmann J."/>
            <person name="Frigaard N.-U."/>
            <person name="Bryant D.A."/>
            <person name="Woyke T.J."/>
        </authorList>
    </citation>
    <scope>NUCLEOTIDE SEQUENCE [LARGE SCALE GENOMIC DNA]</scope>
    <source>
        <strain evidence="9">970</strain>
    </source>
</reference>
<gene>
    <name evidence="8" type="ORF">Thi970DRAFT_04101</name>
</gene>
<dbReference type="SUPFAM" id="SSF53067">
    <property type="entry name" value="Actin-like ATPase domain"/>
    <property type="match status" value="2"/>
</dbReference>
<accession>H8Z557</accession>
<dbReference type="eggNOG" id="COG1214">
    <property type="taxonomic scope" value="Bacteria"/>
</dbReference>
<keyword evidence="5" id="KW-0819">tRNA processing</keyword>
<dbReference type="InterPro" id="IPR022496">
    <property type="entry name" value="T6A_TsaB"/>
</dbReference>
<evidence type="ECO:0000313" key="9">
    <source>
        <dbReference type="Proteomes" id="UP000002964"/>
    </source>
</evidence>
<dbReference type="OrthoDB" id="9809995at2"/>